<gene>
    <name evidence="1" type="ORF">HAX54_021167</name>
</gene>
<evidence type="ECO:0000313" key="2">
    <source>
        <dbReference type="Proteomes" id="UP000823775"/>
    </source>
</evidence>
<accession>A0ABS8UTG5</accession>
<evidence type="ECO:0000313" key="1">
    <source>
        <dbReference type="EMBL" id="MCD9637729.1"/>
    </source>
</evidence>
<dbReference type="EMBL" id="JACEIK010002545">
    <property type="protein sequence ID" value="MCD9637729.1"/>
    <property type="molecule type" value="Genomic_DNA"/>
</dbReference>
<keyword evidence="2" id="KW-1185">Reference proteome</keyword>
<dbReference type="Proteomes" id="UP000823775">
    <property type="component" value="Unassembled WGS sequence"/>
</dbReference>
<reference evidence="1 2" key="1">
    <citation type="journal article" date="2021" name="BMC Genomics">
        <title>Datura genome reveals duplications of psychoactive alkaloid biosynthetic genes and high mutation rate following tissue culture.</title>
        <authorList>
            <person name="Rajewski A."/>
            <person name="Carter-House D."/>
            <person name="Stajich J."/>
            <person name="Litt A."/>
        </authorList>
    </citation>
    <scope>NUCLEOTIDE SEQUENCE [LARGE SCALE GENOMIC DNA]</scope>
    <source>
        <strain evidence="1">AR-01</strain>
    </source>
</reference>
<organism evidence="1 2">
    <name type="scientific">Datura stramonium</name>
    <name type="common">Jimsonweed</name>
    <name type="synonym">Common thornapple</name>
    <dbReference type="NCBI Taxonomy" id="4076"/>
    <lineage>
        <taxon>Eukaryota</taxon>
        <taxon>Viridiplantae</taxon>
        <taxon>Streptophyta</taxon>
        <taxon>Embryophyta</taxon>
        <taxon>Tracheophyta</taxon>
        <taxon>Spermatophyta</taxon>
        <taxon>Magnoliopsida</taxon>
        <taxon>eudicotyledons</taxon>
        <taxon>Gunneridae</taxon>
        <taxon>Pentapetalae</taxon>
        <taxon>asterids</taxon>
        <taxon>lamiids</taxon>
        <taxon>Solanales</taxon>
        <taxon>Solanaceae</taxon>
        <taxon>Solanoideae</taxon>
        <taxon>Datureae</taxon>
        <taxon>Datura</taxon>
    </lineage>
</organism>
<sequence length="118" mass="12760">GGPIDGHAAELVFDLYEEGGVDRLSQRPPSKELSMSDIYLGVDDPSGGLGWKSCLYFSRGYYKNGSSYSFLYGVGPGEVVSEVRSPVQSMASRTSIICLVSFSVLRGLVSGRVRLEKD</sequence>
<feature type="non-terminal residue" evidence="1">
    <location>
        <position position="1"/>
    </location>
</feature>
<name>A0ABS8UTG5_DATST</name>
<proteinExistence type="predicted"/>
<protein>
    <submittedName>
        <fullName evidence="1">Uncharacterized protein</fullName>
    </submittedName>
</protein>
<comment type="caution">
    <text evidence="1">The sequence shown here is derived from an EMBL/GenBank/DDBJ whole genome shotgun (WGS) entry which is preliminary data.</text>
</comment>